<dbReference type="AlphaFoldDB" id="D2KKA1"/>
<organism evidence="2">
    <name type="scientific">Hydra vulgaris</name>
    <name type="common">Hydra</name>
    <name type="synonym">Hydra attenuata</name>
    <dbReference type="NCBI Taxonomy" id="6087"/>
    <lineage>
        <taxon>Eukaryota</taxon>
        <taxon>Metazoa</taxon>
        <taxon>Cnidaria</taxon>
        <taxon>Hydrozoa</taxon>
        <taxon>Hydroidolina</taxon>
        <taxon>Anthoathecata</taxon>
        <taxon>Aplanulata</taxon>
        <taxon>Hydridae</taxon>
        <taxon>Hydra</taxon>
    </lineage>
</organism>
<reference evidence="2" key="1">
    <citation type="submission" date="2009-11" db="EMBL/GenBank/DDBJ databases">
        <title>Insulin-like peptide genes in Hydra.</title>
        <authorList>
            <person name="Steele R."/>
            <person name="Nishimiya-Fujisawa C."/>
            <person name="Fujisawa T."/>
        </authorList>
    </citation>
    <scope>NUCLEOTIDE SEQUENCE</scope>
    <source>
        <strain evidence="2">105</strain>
    </source>
</reference>
<dbReference type="RefSeq" id="XP_047142785.1">
    <property type="nucleotide sequence ID" value="XM_047286829.2"/>
</dbReference>
<accession>D2KKA1</accession>
<dbReference type="RefSeq" id="XP_047142784.1">
    <property type="nucleotide sequence ID" value="XM_047286828.2"/>
</dbReference>
<dbReference type="EMBL" id="GU219980">
    <property type="protein sequence ID" value="ADA67986.1"/>
    <property type="molecule type" value="mRNA"/>
</dbReference>
<protein>
    <submittedName>
        <fullName evidence="2">Insulin-like peptide 2</fullName>
    </submittedName>
</protein>
<evidence type="ECO:0000256" key="1">
    <source>
        <dbReference type="SAM" id="SignalP"/>
    </source>
</evidence>
<dbReference type="RefSeq" id="NP_001267872.1">
    <property type="nucleotide sequence ID" value="NM_001280943.1"/>
</dbReference>
<name>D2KKA1_HYDVU</name>
<sequence>MNFNNFTFMLFVWMCLTFDLYNLLDSKSADDYDNAKIQNKNEDLKNEESFTSRINEILKAYYNRWKTENALEYKTNFDVVEYEDDSLNKKENKIIQRELRVCTQAFLQSLLKHLCVFPNPVAKLIKKDTPITKKDFTLSNDVASNFLNKRDNTWFRHQYPDVYPTDINVHDECCYNKGCVVDEIMEYCN</sequence>
<feature type="chain" id="PRO_5044729543" evidence="1">
    <location>
        <begin position="18"/>
        <end position="189"/>
    </location>
</feature>
<evidence type="ECO:0000313" key="2">
    <source>
        <dbReference type="EMBL" id="ADA67986.1"/>
    </source>
</evidence>
<feature type="signal peptide" evidence="1">
    <location>
        <begin position="1"/>
        <end position="17"/>
    </location>
</feature>
<dbReference type="GeneID" id="100337629"/>
<dbReference type="CTD" id="39150"/>
<proteinExistence type="evidence at transcript level"/>
<gene>
    <name evidence="2" type="primary">ilp2</name>
</gene>
<dbReference type="KEGG" id="hmg:100337629"/>
<keyword evidence="1" id="KW-0732">Signal</keyword>